<dbReference type="CDD" id="cd00739">
    <property type="entry name" value="DHPS"/>
    <property type="match status" value="1"/>
</dbReference>
<evidence type="ECO:0000313" key="12">
    <source>
        <dbReference type="Proteomes" id="UP001054820"/>
    </source>
</evidence>
<evidence type="ECO:0000256" key="3">
    <source>
        <dbReference type="ARBA" id="ARBA00004763"/>
    </source>
</evidence>
<dbReference type="Gene3D" id="3.20.20.20">
    <property type="entry name" value="Dihydropteroate synthase-like"/>
    <property type="match status" value="1"/>
</dbReference>
<organism evidence="11 12">
    <name type="scientific">Thiomicrorhabdus immobilis</name>
    <dbReference type="NCBI Taxonomy" id="2791037"/>
    <lineage>
        <taxon>Bacteria</taxon>
        <taxon>Pseudomonadati</taxon>
        <taxon>Pseudomonadota</taxon>
        <taxon>Gammaproteobacteria</taxon>
        <taxon>Thiotrichales</taxon>
        <taxon>Piscirickettsiaceae</taxon>
        <taxon>Thiomicrorhabdus</taxon>
    </lineage>
</organism>
<comment type="pathway">
    <text evidence="3 9">Cofactor biosynthesis; tetrahydrofolate biosynthesis; 7,8-dihydrofolate from 2-amino-4-hydroxy-6-hydroxymethyl-7,8-dihydropteridine diphosphate and 4-aminobenzoate: step 1/2.</text>
</comment>
<dbReference type="PROSITE" id="PS50972">
    <property type="entry name" value="PTERIN_BINDING"/>
    <property type="match status" value="1"/>
</dbReference>
<evidence type="ECO:0000256" key="6">
    <source>
        <dbReference type="ARBA" id="ARBA00022723"/>
    </source>
</evidence>
<evidence type="ECO:0000256" key="8">
    <source>
        <dbReference type="ARBA" id="ARBA00022909"/>
    </source>
</evidence>
<sequence length="278" mass="30098">MFDIEKELHRIHLTRPGTPLVMGILNVTPDSFSDGGLFVSQKLIEERVVQMISQGVDIIDVGGESTRPGADAVPLSVELERVIPVVEWITERFDVPVSVDTYKTPVMQESIIAGVSIVNDVNALQDTGAIDCVAKGQVAVCLMHKKGNPGDMQQAPSYEDVVEEVKAFLLSRASVCEQAGIDKSRIILDPGFGFGKTLEHNKRLFKELSEFTSLEYPILVGVSRKRMIGEILGDVPLQSRLHGSVAAAILAGMKGSQIVRVHDVAPTVEALTVIASLT</sequence>
<keyword evidence="6 9" id="KW-0479">Metal-binding</keyword>
<proteinExistence type="inferred from homology"/>
<feature type="domain" description="Pterin-binding" evidence="10">
    <location>
        <begin position="19"/>
        <end position="272"/>
    </location>
</feature>
<dbReference type="PROSITE" id="PS00793">
    <property type="entry name" value="DHPS_2"/>
    <property type="match status" value="1"/>
</dbReference>
<protein>
    <recommendedName>
        <fullName evidence="4 9">Dihydropteroate synthase</fullName>
        <shortName evidence="9">DHPS</shortName>
        <ecNumber evidence="4 9">2.5.1.15</ecNumber>
    </recommendedName>
    <alternativeName>
        <fullName evidence="9">Dihydropteroate pyrophosphorylase</fullName>
    </alternativeName>
</protein>
<dbReference type="NCBIfam" id="TIGR01496">
    <property type="entry name" value="DHPS"/>
    <property type="match status" value="1"/>
</dbReference>
<dbReference type="InterPro" id="IPR000489">
    <property type="entry name" value="Pterin-binding_dom"/>
</dbReference>
<evidence type="ECO:0000313" key="11">
    <source>
        <dbReference type="EMBL" id="BCN93721.1"/>
    </source>
</evidence>
<name>A0ABN6CX87_9GAMM</name>
<dbReference type="PANTHER" id="PTHR20941:SF1">
    <property type="entry name" value="FOLIC ACID SYNTHESIS PROTEIN FOL1"/>
    <property type="match status" value="1"/>
</dbReference>
<accession>A0ABN6CX87</accession>
<comment type="similarity">
    <text evidence="9">Belongs to the DHPS family.</text>
</comment>
<dbReference type="InterPro" id="IPR006390">
    <property type="entry name" value="DHP_synth_dom"/>
</dbReference>
<dbReference type="RefSeq" id="WP_237261046.1">
    <property type="nucleotide sequence ID" value="NZ_AP024202.1"/>
</dbReference>
<gene>
    <name evidence="11" type="primary">folP</name>
    <name evidence="11" type="ORF">THMIRHAM_15060</name>
</gene>
<keyword evidence="5 9" id="KW-0808">Transferase</keyword>
<keyword evidence="8 9" id="KW-0289">Folate biosynthesis</keyword>
<dbReference type="InterPro" id="IPR045031">
    <property type="entry name" value="DHP_synth-like"/>
</dbReference>
<evidence type="ECO:0000256" key="9">
    <source>
        <dbReference type="RuleBase" id="RU361205"/>
    </source>
</evidence>
<comment type="function">
    <text evidence="9">Catalyzes the condensation of para-aminobenzoate (pABA) with 6-hydroxymethyl-7,8-dihydropterin diphosphate (DHPt-PP) to form 7,8-dihydropteroate (H2Pte), the immediate precursor of folate derivatives.</text>
</comment>
<keyword evidence="12" id="KW-1185">Reference proteome</keyword>
<dbReference type="EC" id="2.5.1.15" evidence="4 9"/>
<dbReference type="InterPro" id="IPR011005">
    <property type="entry name" value="Dihydropteroate_synth-like_sf"/>
</dbReference>
<dbReference type="PROSITE" id="PS00792">
    <property type="entry name" value="DHPS_1"/>
    <property type="match status" value="1"/>
</dbReference>
<keyword evidence="7 9" id="KW-0460">Magnesium</keyword>
<evidence type="ECO:0000259" key="10">
    <source>
        <dbReference type="PROSITE" id="PS50972"/>
    </source>
</evidence>
<evidence type="ECO:0000256" key="1">
    <source>
        <dbReference type="ARBA" id="ARBA00000012"/>
    </source>
</evidence>
<evidence type="ECO:0000256" key="2">
    <source>
        <dbReference type="ARBA" id="ARBA00001946"/>
    </source>
</evidence>
<evidence type="ECO:0000256" key="7">
    <source>
        <dbReference type="ARBA" id="ARBA00022842"/>
    </source>
</evidence>
<dbReference type="PANTHER" id="PTHR20941">
    <property type="entry name" value="FOLATE SYNTHESIS PROTEINS"/>
    <property type="match status" value="1"/>
</dbReference>
<dbReference type="SUPFAM" id="SSF51717">
    <property type="entry name" value="Dihydropteroate synthetase-like"/>
    <property type="match status" value="1"/>
</dbReference>
<dbReference type="EMBL" id="AP024202">
    <property type="protein sequence ID" value="BCN93721.1"/>
    <property type="molecule type" value="Genomic_DNA"/>
</dbReference>
<evidence type="ECO:0000256" key="5">
    <source>
        <dbReference type="ARBA" id="ARBA00022679"/>
    </source>
</evidence>
<dbReference type="Pfam" id="PF00809">
    <property type="entry name" value="Pterin_bind"/>
    <property type="match status" value="1"/>
</dbReference>
<dbReference type="Proteomes" id="UP001054820">
    <property type="component" value="Chromosome"/>
</dbReference>
<comment type="catalytic activity">
    <reaction evidence="1">
        <text>(7,8-dihydropterin-6-yl)methyl diphosphate + 4-aminobenzoate = 7,8-dihydropteroate + diphosphate</text>
        <dbReference type="Rhea" id="RHEA:19949"/>
        <dbReference type="ChEBI" id="CHEBI:17836"/>
        <dbReference type="ChEBI" id="CHEBI:17839"/>
        <dbReference type="ChEBI" id="CHEBI:33019"/>
        <dbReference type="ChEBI" id="CHEBI:72950"/>
        <dbReference type="EC" id="2.5.1.15"/>
    </reaction>
</comment>
<evidence type="ECO:0000256" key="4">
    <source>
        <dbReference type="ARBA" id="ARBA00012458"/>
    </source>
</evidence>
<comment type="cofactor">
    <cofactor evidence="2 9">
        <name>Mg(2+)</name>
        <dbReference type="ChEBI" id="CHEBI:18420"/>
    </cofactor>
</comment>
<reference evidence="11" key="1">
    <citation type="journal article" date="2022" name="Arch. Microbiol.">
        <title>Thiomicrorhabdus immobilis sp. nov., a mesophilic sulfur-oxidizing bacterium isolated from sediment of a brackish lake in northern Japan.</title>
        <authorList>
            <person name="Kojima H."/>
            <person name="Mochizuki J."/>
            <person name="Kanda M."/>
            <person name="Watanabe T."/>
            <person name="Fukui M."/>
        </authorList>
    </citation>
    <scope>NUCLEOTIDE SEQUENCE</scope>
    <source>
        <strain evidence="11">Am19</strain>
    </source>
</reference>